<dbReference type="Proteomes" id="UP001057402">
    <property type="component" value="Chromosome 3"/>
</dbReference>
<proteinExistence type="predicted"/>
<accession>A0ACB9RXN8</accession>
<dbReference type="EMBL" id="CM042882">
    <property type="protein sequence ID" value="KAI4382354.1"/>
    <property type="molecule type" value="Genomic_DNA"/>
</dbReference>
<evidence type="ECO:0000313" key="2">
    <source>
        <dbReference type="Proteomes" id="UP001057402"/>
    </source>
</evidence>
<gene>
    <name evidence="1" type="ORF">MLD38_008328</name>
</gene>
<organism evidence="1 2">
    <name type="scientific">Melastoma candidum</name>
    <dbReference type="NCBI Taxonomy" id="119954"/>
    <lineage>
        <taxon>Eukaryota</taxon>
        <taxon>Viridiplantae</taxon>
        <taxon>Streptophyta</taxon>
        <taxon>Embryophyta</taxon>
        <taxon>Tracheophyta</taxon>
        <taxon>Spermatophyta</taxon>
        <taxon>Magnoliopsida</taxon>
        <taxon>eudicotyledons</taxon>
        <taxon>Gunneridae</taxon>
        <taxon>Pentapetalae</taxon>
        <taxon>rosids</taxon>
        <taxon>malvids</taxon>
        <taxon>Myrtales</taxon>
        <taxon>Melastomataceae</taxon>
        <taxon>Melastomatoideae</taxon>
        <taxon>Melastomateae</taxon>
        <taxon>Melastoma</taxon>
    </lineage>
</organism>
<name>A0ACB9RXN8_9MYRT</name>
<evidence type="ECO:0000313" key="1">
    <source>
        <dbReference type="EMBL" id="KAI4382354.1"/>
    </source>
</evidence>
<comment type="caution">
    <text evidence="1">The sequence shown here is derived from an EMBL/GenBank/DDBJ whole genome shotgun (WGS) entry which is preliminary data.</text>
</comment>
<keyword evidence="2" id="KW-1185">Reference proteome</keyword>
<reference evidence="2" key="1">
    <citation type="journal article" date="2023" name="Front. Plant Sci.">
        <title>Chromosomal-level genome assembly of Melastoma candidum provides insights into trichome evolution.</title>
        <authorList>
            <person name="Zhong Y."/>
            <person name="Wu W."/>
            <person name="Sun C."/>
            <person name="Zou P."/>
            <person name="Liu Y."/>
            <person name="Dai S."/>
            <person name="Zhou R."/>
        </authorList>
    </citation>
    <scope>NUCLEOTIDE SEQUENCE [LARGE SCALE GENOMIC DNA]</scope>
</reference>
<sequence>MYNPDFNDPYPPPLDYSPSPSTLPPPPVVTFPDLLCHCSEFDSVNDSMKAFSYPDTPYNSSSSSSSGGSCISSPSSFRSRSTVCSFMQRSCSTLSLQKNYGYCVPFGSTPEFADAAAEDSSMRRVCSAGDLQMSNGVSQQGQRSGGSQLMSESNMIIEGLSRTVPYSPEEKKERIERYRSKRTQRNFNKKIKYACRKTLADSRPRIRGRFARNDEIEKTEPQLHWNHQMEQVEYDEEAEPEADSNWVEFLDVFSSGNLLL</sequence>
<protein>
    <submittedName>
        <fullName evidence="1">Uncharacterized protein</fullName>
    </submittedName>
</protein>